<feature type="non-terminal residue" evidence="1">
    <location>
        <position position="1"/>
    </location>
</feature>
<evidence type="ECO:0000313" key="2">
    <source>
        <dbReference type="Proteomes" id="UP000789920"/>
    </source>
</evidence>
<dbReference type="Proteomes" id="UP000789920">
    <property type="component" value="Unassembled WGS sequence"/>
</dbReference>
<gene>
    <name evidence="1" type="ORF">RPERSI_LOCUS24426</name>
</gene>
<name>A0ACA9RYU1_9GLOM</name>
<proteinExistence type="predicted"/>
<organism evidence="1 2">
    <name type="scientific">Racocetra persica</name>
    <dbReference type="NCBI Taxonomy" id="160502"/>
    <lineage>
        <taxon>Eukaryota</taxon>
        <taxon>Fungi</taxon>
        <taxon>Fungi incertae sedis</taxon>
        <taxon>Mucoromycota</taxon>
        <taxon>Glomeromycotina</taxon>
        <taxon>Glomeromycetes</taxon>
        <taxon>Diversisporales</taxon>
        <taxon>Gigasporaceae</taxon>
        <taxon>Racocetra</taxon>
    </lineage>
</organism>
<accession>A0ACA9RYU1</accession>
<reference evidence="1" key="1">
    <citation type="submission" date="2021-06" db="EMBL/GenBank/DDBJ databases">
        <authorList>
            <person name="Kallberg Y."/>
            <person name="Tangrot J."/>
            <person name="Rosling A."/>
        </authorList>
    </citation>
    <scope>NUCLEOTIDE SEQUENCE</scope>
    <source>
        <strain evidence="1">MA461A</strain>
    </source>
</reference>
<keyword evidence="2" id="KW-1185">Reference proteome</keyword>
<sequence length="50" mass="5758">GTAKQVIKNIILCWVTVADAVVYCFKMKLTQSDLNHLQDVLVEEHRMLIE</sequence>
<evidence type="ECO:0000313" key="1">
    <source>
        <dbReference type="EMBL" id="CAG8816314.1"/>
    </source>
</evidence>
<dbReference type="EMBL" id="CAJVQC010078400">
    <property type="protein sequence ID" value="CAG8816314.1"/>
    <property type="molecule type" value="Genomic_DNA"/>
</dbReference>
<protein>
    <submittedName>
        <fullName evidence="1">11312_t:CDS:1</fullName>
    </submittedName>
</protein>
<comment type="caution">
    <text evidence="1">The sequence shown here is derived from an EMBL/GenBank/DDBJ whole genome shotgun (WGS) entry which is preliminary data.</text>
</comment>
<feature type="non-terminal residue" evidence="1">
    <location>
        <position position="50"/>
    </location>
</feature>